<dbReference type="InterPro" id="IPR015946">
    <property type="entry name" value="KH_dom-like_a/b"/>
</dbReference>
<reference evidence="2 3" key="1">
    <citation type="journal article" date="2020" name="Biotechnol. Biofuels">
        <title>New insights from the biogas microbiome by comprehensive genome-resolved metagenomics of nearly 1600 species originating from multiple anaerobic digesters.</title>
        <authorList>
            <person name="Campanaro S."/>
            <person name="Treu L."/>
            <person name="Rodriguez-R L.M."/>
            <person name="Kovalovszki A."/>
            <person name="Ziels R.M."/>
            <person name="Maus I."/>
            <person name="Zhu X."/>
            <person name="Kougias P.G."/>
            <person name="Basile A."/>
            <person name="Luo G."/>
            <person name="Schluter A."/>
            <person name="Konstantinidis K.T."/>
            <person name="Angelidaki I."/>
        </authorList>
    </citation>
    <scope>NUCLEOTIDE SEQUENCE [LARGE SCALE GENOMIC DNA]</scope>
    <source>
        <strain evidence="2">AS27yjCOA_65</strain>
    </source>
</reference>
<dbReference type="Gene3D" id="3.30.300.20">
    <property type="match status" value="1"/>
</dbReference>
<dbReference type="InterPro" id="IPR023799">
    <property type="entry name" value="RbfA_dom_sf"/>
</dbReference>
<sequence length="92" mass="10483">MTNKRRMYRVGEKLQAIIAKELLRVGDPRFSMVTISSVVMSSDLRYASVYWVVAGGNERVVEVEEAFEGARGRFRKIVGSKLGIRFVPELKF</sequence>
<comment type="caution">
    <text evidence="2">The sequence shown here is derived from an EMBL/GenBank/DDBJ whole genome shotgun (WGS) entry which is preliminary data.</text>
</comment>
<organism evidence="2 3">
    <name type="scientific">SAR324 cluster bacterium</name>
    <dbReference type="NCBI Taxonomy" id="2024889"/>
    <lineage>
        <taxon>Bacteria</taxon>
        <taxon>Deltaproteobacteria</taxon>
        <taxon>SAR324 cluster</taxon>
    </lineage>
</organism>
<dbReference type="AlphaFoldDB" id="A0A7X9IIS6"/>
<accession>A0A7X9IIS6</accession>
<evidence type="ECO:0000313" key="2">
    <source>
        <dbReference type="EMBL" id="NMC62353.1"/>
    </source>
</evidence>
<keyword evidence="1" id="KW-0690">Ribosome biogenesis</keyword>
<dbReference type="PANTHER" id="PTHR33515">
    <property type="entry name" value="RIBOSOME-BINDING FACTOR A, CHLOROPLASTIC-RELATED"/>
    <property type="match status" value="1"/>
</dbReference>
<proteinExistence type="predicted"/>
<dbReference type="GO" id="GO:0006364">
    <property type="term" value="P:rRNA processing"/>
    <property type="evidence" value="ECO:0007669"/>
    <property type="project" value="InterPro"/>
</dbReference>
<dbReference type="NCBIfam" id="TIGR00082">
    <property type="entry name" value="rbfA"/>
    <property type="match status" value="1"/>
</dbReference>
<evidence type="ECO:0000313" key="3">
    <source>
        <dbReference type="Proteomes" id="UP000524246"/>
    </source>
</evidence>
<name>A0A7X9IIS6_9DELT</name>
<evidence type="ECO:0000256" key="1">
    <source>
        <dbReference type="ARBA" id="ARBA00022517"/>
    </source>
</evidence>
<dbReference type="GO" id="GO:0005829">
    <property type="term" value="C:cytosol"/>
    <property type="evidence" value="ECO:0007669"/>
    <property type="project" value="TreeGrafter"/>
</dbReference>
<gene>
    <name evidence="2" type="primary">rbfA</name>
    <name evidence="2" type="ORF">GYA55_04225</name>
</gene>
<dbReference type="Pfam" id="PF02033">
    <property type="entry name" value="RBFA"/>
    <property type="match status" value="1"/>
</dbReference>
<dbReference type="GO" id="GO:0043024">
    <property type="term" value="F:ribosomal small subunit binding"/>
    <property type="evidence" value="ECO:0007669"/>
    <property type="project" value="TreeGrafter"/>
</dbReference>
<dbReference type="SUPFAM" id="SSF89919">
    <property type="entry name" value="Ribosome-binding factor A, RbfA"/>
    <property type="match status" value="1"/>
</dbReference>
<dbReference type="EMBL" id="JAAZON010000175">
    <property type="protein sequence ID" value="NMC62353.1"/>
    <property type="molecule type" value="Genomic_DNA"/>
</dbReference>
<dbReference type="PANTHER" id="PTHR33515:SF1">
    <property type="entry name" value="RIBOSOME-BINDING FACTOR A, CHLOROPLASTIC-RELATED"/>
    <property type="match status" value="1"/>
</dbReference>
<dbReference type="InterPro" id="IPR000238">
    <property type="entry name" value="RbfA"/>
</dbReference>
<protein>
    <submittedName>
        <fullName evidence="2">30S ribosome-binding factor RbfA</fullName>
    </submittedName>
</protein>
<dbReference type="Proteomes" id="UP000524246">
    <property type="component" value="Unassembled WGS sequence"/>
</dbReference>
<feature type="non-terminal residue" evidence="2">
    <location>
        <position position="92"/>
    </location>
</feature>